<evidence type="ECO:0000313" key="1">
    <source>
        <dbReference type="EMBL" id="EFR47764.1"/>
    </source>
</evidence>
<dbReference type="Proteomes" id="UP000005755">
    <property type="component" value="Unassembled WGS sequence"/>
</dbReference>
<reference evidence="2" key="1">
    <citation type="journal article" date="2014" name="Genome Announc.">
        <title>Draft genome sequences of six enterohepatic helicobacter species isolated from humans and one from rhesus macaques.</title>
        <authorList>
            <person name="Shen Z."/>
            <person name="Sheh A."/>
            <person name="Young S.K."/>
            <person name="Abouelliel A."/>
            <person name="Ward D.V."/>
            <person name="Earl A.M."/>
            <person name="Fox J.G."/>
        </authorList>
    </citation>
    <scope>NUCLEOTIDE SEQUENCE [LARGE SCALE GENOMIC DNA]</scope>
    <source>
        <strain evidence="2">CCUG 18818</strain>
    </source>
</reference>
<evidence type="ECO:0000313" key="2">
    <source>
        <dbReference type="Proteomes" id="UP000005755"/>
    </source>
</evidence>
<keyword evidence="2" id="KW-1185">Reference proteome</keyword>
<proteinExistence type="predicted"/>
<sequence>MQIEKTSKVKQGFILNLGKDPTNPKWLKVAYIPPEVKDTSKAIYGVIHESQVSSQCEGF</sequence>
<accession>A0ABN0BEY9</accession>
<protein>
    <submittedName>
        <fullName evidence="1">Uncharacterized protein</fullName>
    </submittedName>
</protein>
<dbReference type="EMBL" id="DS990406">
    <property type="protein sequence ID" value="EFR47764.1"/>
    <property type="molecule type" value="Genomic_DNA"/>
</dbReference>
<gene>
    <name evidence="1" type="ORF">HCCG_02313</name>
</gene>
<name>A0ABN0BEY9_9HELI</name>
<organism evidence="1 2">
    <name type="scientific">Helicobacter cinaedi CCUG 18818 = ATCC BAA-847</name>
    <dbReference type="NCBI Taxonomy" id="537971"/>
    <lineage>
        <taxon>Bacteria</taxon>
        <taxon>Pseudomonadati</taxon>
        <taxon>Campylobacterota</taxon>
        <taxon>Epsilonproteobacteria</taxon>
        <taxon>Campylobacterales</taxon>
        <taxon>Helicobacteraceae</taxon>
        <taxon>Helicobacter</taxon>
    </lineage>
</organism>